<keyword evidence="2" id="KW-1185">Reference proteome</keyword>
<evidence type="ECO:0000313" key="2">
    <source>
        <dbReference type="Proteomes" id="UP000015524"/>
    </source>
</evidence>
<dbReference type="AlphaFoldDB" id="T0GXR3"/>
<dbReference type="EMBL" id="ATIB01000031">
    <property type="protein sequence ID" value="EQB04718.1"/>
    <property type="molecule type" value="Genomic_DNA"/>
</dbReference>
<proteinExistence type="predicted"/>
<dbReference type="Proteomes" id="UP000015524">
    <property type="component" value="Unassembled WGS sequence"/>
</dbReference>
<protein>
    <submittedName>
        <fullName evidence="1">Uncharacterized protein</fullName>
    </submittedName>
</protein>
<reference evidence="1 2" key="1">
    <citation type="journal article" date="2013" name="Genome Announc.">
        <title>Draft Genome Sequence of a Hexachlorocyclohexane-Degrading Bacterium, Sphingobium baderi Strain LL03T.</title>
        <authorList>
            <person name="Kaur J."/>
            <person name="Verma H."/>
            <person name="Tripathi C."/>
            <person name="Khurana J.P."/>
            <person name="Lal R."/>
        </authorList>
    </citation>
    <scope>NUCLEOTIDE SEQUENCE [LARGE SCALE GENOMIC DNA]</scope>
    <source>
        <strain evidence="1 2">LL03</strain>
    </source>
</reference>
<gene>
    <name evidence="1" type="ORF">L485_03735</name>
</gene>
<evidence type="ECO:0000313" key="1">
    <source>
        <dbReference type="EMBL" id="EQB04718.1"/>
    </source>
</evidence>
<name>T0GXR3_9SPHN</name>
<accession>T0GXR3</accession>
<dbReference type="PATRIC" id="fig|1114964.3.peg.709"/>
<organism evidence="1 2">
    <name type="scientific">Sphingobium baderi LL03</name>
    <dbReference type="NCBI Taxonomy" id="1114964"/>
    <lineage>
        <taxon>Bacteria</taxon>
        <taxon>Pseudomonadati</taxon>
        <taxon>Pseudomonadota</taxon>
        <taxon>Alphaproteobacteria</taxon>
        <taxon>Sphingomonadales</taxon>
        <taxon>Sphingomonadaceae</taxon>
        <taxon>Sphingobium</taxon>
    </lineage>
</organism>
<sequence>MLGASAAIGRLKKVIEDTGFREFDVLGSLNAAWLCISG</sequence>
<comment type="caution">
    <text evidence="1">The sequence shown here is derived from an EMBL/GenBank/DDBJ whole genome shotgun (WGS) entry which is preliminary data.</text>
</comment>